<feature type="transmembrane region" description="Helical" evidence="5">
    <location>
        <begin position="236"/>
        <end position="262"/>
    </location>
</feature>
<feature type="chain" id="PRO_5035681088" description="Major facilitator superfamily (MFS) profile domain-containing protein" evidence="6">
    <location>
        <begin position="20"/>
        <end position="479"/>
    </location>
</feature>
<evidence type="ECO:0000256" key="6">
    <source>
        <dbReference type="SAM" id="SignalP"/>
    </source>
</evidence>
<dbReference type="Gene3D" id="1.20.1250.20">
    <property type="entry name" value="MFS general substrate transporter like domains"/>
    <property type="match status" value="2"/>
</dbReference>
<dbReference type="InterPro" id="IPR011701">
    <property type="entry name" value="MFS"/>
</dbReference>
<keyword evidence="2 5" id="KW-0812">Transmembrane</keyword>
<dbReference type="InterPro" id="IPR020846">
    <property type="entry name" value="MFS_dom"/>
</dbReference>
<protein>
    <recommendedName>
        <fullName evidence="7">Major facilitator superfamily (MFS) profile domain-containing protein</fullName>
    </recommendedName>
</protein>
<dbReference type="AlphaFoldDB" id="A0A7S4A6I3"/>
<keyword evidence="4 5" id="KW-0472">Membrane</keyword>
<name>A0A7S4A6I3_9STRA</name>
<evidence type="ECO:0000313" key="10">
    <source>
        <dbReference type="Proteomes" id="UP000789595"/>
    </source>
</evidence>
<proteinExistence type="predicted"/>
<dbReference type="GO" id="GO:0022857">
    <property type="term" value="F:transmembrane transporter activity"/>
    <property type="evidence" value="ECO:0007669"/>
    <property type="project" value="InterPro"/>
</dbReference>
<evidence type="ECO:0000256" key="4">
    <source>
        <dbReference type="ARBA" id="ARBA00023136"/>
    </source>
</evidence>
<feature type="transmembrane region" description="Helical" evidence="5">
    <location>
        <begin position="117"/>
        <end position="137"/>
    </location>
</feature>
<dbReference type="PANTHER" id="PTHR11662">
    <property type="entry name" value="SOLUTE CARRIER FAMILY 17"/>
    <property type="match status" value="1"/>
</dbReference>
<evidence type="ECO:0000256" key="5">
    <source>
        <dbReference type="SAM" id="Phobius"/>
    </source>
</evidence>
<dbReference type="InterPro" id="IPR036259">
    <property type="entry name" value="MFS_trans_sf"/>
</dbReference>
<feature type="transmembrane region" description="Helical" evidence="5">
    <location>
        <begin position="283"/>
        <end position="304"/>
    </location>
</feature>
<gene>
    <name evidence="8" type="ORF">PCAL00307_LOCUS20643</name>
    <name evidence="9" type="ORF">PECAL_4P27510</name>
</gene>
<dbReference type="GO" id="GO:0016020">
    <property type="term" value="C:membrane"/>
    <property type="evidence" value="ECO:0007669"/>
    <property type="project" value="UniProtKB-SubCell"/>
</dbReference>
<evidence type="ECO:0000313" key="9">
    <source>
        <dbReference type="EMBL" id="CAH0375417.1"/>
    </source>
</evidence>
<evidence type="ECO:0000313" key="8">
    <source>
        <dbReference type="EMBL" id="CAE0705195.1"/>
    </source>
</evidence>
<dbReference type="InterPro" id="IPR050382">
    <property type="entry name" value="MFS_Na/Anion_cotransporter"/>
</dbReference>
<dbReference type="Pfam" id="PF07690">
    <property type="entry name" value="MFS_1"/>
    <property type="match status" value="1"/>
</dbReference>
<evidence type="ECO:0000256" key="2">
    <source>
        <dbReference type="ARBA" id="ARBA00022692"/>
    </source>
</evidence>
<dbReference type="SUPFAM" id="SSF103473">
    <property type="entry name" value="MFS general substrate transporter"/>
    <property type="match status" value="1"/>
</dbReference>
<dbReference type="Proteomes" id="UP000789595">
    <property type="component" value="Unassembled WGS sequence"/>
</dbReference>
<reference evidence="8" key="1">
    <citation type="submission" date="2021-01" db="EMBL/GenBank/DDBJ databases">
        <authorList>
            <person name="Corre E."/>
            <person name="Pelletier E."/>
            <person name="Niang G."/>
            <person name="Scheremetjew M."/>
            <person name="Finn R."/>
            <person name="Kale V."/>
            <person name="Holt S."/>
            <person name="Cochrane G."/>
            <person name="Meng A."/>
            <person name="Brown T."/>
            <person name="Cohen L."/>
        </authorList>
    </citation>
    <scope>NUCLEOTIDE SEQUENCE</scope>
    <source>
        <strain evidence="8">CCMP1756</strain>
    </source>
</reference>
<feature type="transmembrane region" description="Helical" evidence="5">
    <location>
        <begin position="206"/>
        <end position="224"/>
    </location>
</feature>
<evidence type="ECO:0000256" key="1">
    <source>
        <dbReference type="ARBA" id="ARBA00004141"/>
    </source>
</evidence>
<reference evidence="9" key="2">
    <citation type="submission" date="2021-11" db="EMBL/GenBank/DDBJ databases">
        <authorList>
            <consortium name="Genoscope - CEA"/>
            <person name="William W."/>
        </authorList>
    </citation>
    <scope>NUCLEOTIDE SEQUENCE</scope>
</reference>
<dbReference type="EMBL" id="HBIW01023925">
    <property type="protein sequence ID" value="CAE0705195.1"/>
    <property type="molecule type" value="Transcribed_RNA"/>
</dbReference>
<dbReference type="PANTHER" id="PTHR11662:SF399">
    <property type="entry name" value="FI19708P1-RELATED"/>
    <property type="match status" value="1"/>
</dbReference>
<dbReference type="OrthoDB" id="2250022at2759"/>
<feature type="transmembrane region" description="Helical" evidence="5">
    <location>
        <begin position="324"/>
        <end position="344"/>
    </location>
</feature>
<keyword evidence="6" id="KW-0732">Signal</keyword>
<feature type="domain" description="Major facilitator superfamily (MFS) profile" evidence="7">
    <location>
        <begin position="79"/>
        <end position="475"/>
    </location>
</feature>
<dbReference type="PROSITE" id="PS50850">
    <property type="entry name" value="MFS"/>
    <property type="match status" value="1"/>
</dbReference>
<evidence type="ECO:0000256" key="3">
    <source>
        <dbReference type="ARBA" id="ARBA00022989"/>
    </source>
</evidence>
<keyword evidence="10" id="KW-1185">Reference proteome</keyword>
<feature type="transmembrane region" description="Helical" evidence="5">
    <location>
        <begin position="418"/>
        <end position="437"/>
    </location>
</feature>
<keyword evidence="3 5" id="KW-1133">Transmembrane helix</keyword>
<sequence length="479" mass="48388">MQSFLQICIVFACQVGGWSLQPTLSDSRSRGRGARTVAAPKERTVLAAARPPTTRSEVVVSAEVAASPTTPAPGSAAVQLALCCAIGSFCSLDRVVMGVAIIPMAADLGFSETMKGLIAAAFSLGYGLGIAPAGALVSKTGAPRRTLGGGLLAWSLAQAATAPAAPMGIAPLLASRTAMGVGEAACLPSLQVIAATGVAAEDRSRFWGFLTASLSLGTIAAYALTPAIIDWGGWPAAFYACGGGGALLAFVWLATAGASEAAAPVKEEPRALPWRRLASSEPVWALAAAHAASNVFLYFSVAWLPSFFVDVFGDSTGSASTASLLPFVAGAIAAVGAGTASDAIAPTIGLTRTRKYAQSVATLGPAASLTALAVLEQGDMLTQPVAEALLVCAVATHACSCAGHGVGIQDISKRDASLVYGVTTIAAVIAGASGQYLTGAALDATNNDFAPVLLTISAVQLAGLAAWWTWWDSSERVFE</sequence>
<evidence type="ECO:0000259" key="7">
    <source>
        <dbReference type="PROSITE" id="PS50850"/>
    </source>
</evidence>
<dbReference type="EMBL" id="CAKKNE010000004">
    <property type="protein sequence ID" value="CAH0375417.1"/>
    <property type="molecule type" value="Genomic_DNA"/>
</dbReference>
<comment type="subcellular location">
    <subcellularLocation>
        <location evidence="1">Membrane</location>
        <topology evidence="1">Multi-pass membrane protein</topology>
    </subcellularLocation>
</comment>
<organism evidence="8">
    <name type="scientific">Pelagomonas calceolata</name>
    <dbReference type="NCBI Taxonomy" id="35677"/>
    <lineage>
        <taxon>Eukaryota</taxon>
        <taxon>Sar</taxon>
        <taxon>Stramenopiles</taxon>
        <taxon>Ochrophyta</taxon>
        <taxon>Pelagophyceae</taxon>
        <taxon>Pelagomonadales</taxon>
        <taxon>Pelagomonadaceae</taxon>
        <taxon>Pelagomonas</taxon>
    </lineage>
</organism>
<accession>A0A7S4A6I3</accession>
<feature type="signal peptide" evidence="6">
    <location>
        <begin position="1"/>
        <end position="19"/>
    </location>
</feature>
<feature type="transmembrane region" description="Helical" evidence="5">
    <location>
        <begin position="449"/>
        <end position="471"/>
    </location>
</feature>